<dbReference type="PANTHER" id="PTHR34220">
    <property type="entry name" value="SENSOR HISTIDINE KINASE YPDA"/>
    <property type="match status" value="1"/>
</dbReference>
<evidence type="ECO:0000313" key="5">
    <source>
        <dbReference type="Proteomes" id="UP000289437"/>
    </source>
</evidence>
<accession>A0A4Q0T8V1</accession>
<dbReference type="AlphaFoldDB" id="A0A4Q0T8V1"/>
<dbReference type="Proteomes" id="UP000289437">
    <property type="component" value="Unassembled WGS sequence"/>
</dbReference>
<organism evidence="4 5">
    <name type="scientific">Granulicella sibirica</name>
    <dbReference type="NCBI Taxonomy" id="2479048"/>
    <lineage>
        <taxon>Bacteria</taxon>
        <taxon>Pseudomonadati</taxon>
        <taxon>Acidobacteriota</taxon>
        <taxon>Terriglobia</taxon>
        <taxon>Terriglobales</taxon>
        <taxon>Acidobacteriaceae</taxon>
        <taxon>Granulicella</taxon>
    </lineage>
</organism>
<reference evidence="5" key="2">
    <citation type="submission" date="2019-02" db="EMBL/GenBank/DDBJ databases">
        <title>Granulicella sibirica sp. nov., a psychrotolerant acidobacterium isolated from an organic soil layer in forested tundra, West Siberia.</title>
        <authorList>
            <person name="Oshkin I.Y."/>
            <person name="Kulichevskaya I.S."/>
            <person name="Rijpstra W.I.C."/>
            <person name="Sinninghe Damste J.S."/>
            <person name="Rakitin A.L."/>
            <person name="Ravin N.V."/>
            <person name="Dedysh S.N."/>
        </authorList>
    </citation>
    <scope>NUCLEOTIDE SEQUENCE [LARGE SCALE GENOMIC DNA]</scope>
    <source>
        <strain evidence="5">AF10</strain>
    </source>
</reference>
<dbReference type="InterPro" id="IPR050640">
    <property type="entry name" value="Bact_2-comp_sensor_kinase"/>
</dbReference>
<reference evidence="4 5" key="1">
    <citation type="submission" date="2018-11" db="EMBL/GenBank/DDBJ databases">
        <authorList>
            <person name="Mardanov A.V."/>
            <person name="Ravin N.V."/>
            <person name="Dedysh S.N."/>
        </authorList>
    </citation>
    <scope>NUCLEOTIDE SEQUENCE [LARGE SCALE GENOMIC DNA]</scope>
    <source>
        <strain evidence="4 5">AF10</strain>
    </source>
</reference>
<dbReference type="GO" id="GO:0016020">
    <property type="term" value="C:membrane"/>
    <property type="evidence" value="ECO:0007669"/>
    <property type="project" value="InterPro"/>
</dbReference>
<keyword evidence="4" id="KW-0418">Kinase</keyword>
<feature type="domain" description="Histidine kinase/HSP90-like ATPase" evidence="2">
    <location>
        <begin position="293"/>
        <end position="384"/>
    </location>
</feature>
<evidence type="ECO:0000256" key="1">
    <source>
        <dbReference type="SAM" id="Phobius"/>
    </source>
</evidence>
<name>A0A4Q0T8V1_9BACT</name>
<dbReference type="Gene3D" id="3.30.565.10">
    <property type="entry name" value="Histidine kinase-like ATPase, C-terminal domain"/>
    <property type="match status" value="1"/>
</dbReference>
<dbReference type="OrthoDB" id="105609at2"/>
<sequence>MGRTTCFQGRSGWFWSRALVTYDYAESWFCRLFGICSCSPARSMMRIRLYLFLYFTGTVLLQFAYRSLDRLARGSASDWQVIVVEQATGVYGTAVLLPLLLWGYRRVPFWRSIFPCLEHALLLVLFSILHTSWNWGTRILLFRLFGLGGYDYGKMPLRYLMEFPADIITYVLAAGAYLVYRNWMRSRAIESELAMARLDGLTRQLQPHFLFNALNAVSGLMYEDVDRADLMLERICTFLRSTIRLPDSPLNSIANELLLARQYLEIMQTRFESKLAYSIQCDPKAEAIQIPTLLLQPLIENAVKYGHDPGSGDLNIQIDIELSDRRIEIRIRDHGSGLSPVWEGEEGQGLTNTKRRLASYYGGAAVFRLSAHAEGGAISELEIPA</sequence>
<feature type="transmembrane region" description="Helical" evidence="1">
    <location>
        <begin position="49"/>
        <end position="68"/>
    </location>
</feature>
<evidence type="ECO:0000259" key="3">
    <source>
        <dbReference type="Pfam" id="PF06580"/>
    </source>
</evidence>
<proteinExistence type="predicted"/>
<keyword evidence="4" id="KW-0808">Transferase</keyword>
<dbReference type="PANTHER" id="PTHR34220:SF9">
    <property type="entry name" value="SIGNAL TRANSDUCTION HISTIDINE KINASE INTERNAL REGION DOMAIN-CONTAINING PROTEIN"/>
    <property type="match status" value="1"/>
</dbReference>
<dbReference type="SUPFAM" id="SSF55874">
    <property type="entry name" value="ATPase domain of HSP90 chaperone/DNA topoisomerase II/histidine kinase"/>
    <property type="match status" value="1"/>
</dbReference>
<dbReference type="Pfam" id="PF06580">
    <property type="entry name" value="His_kinase"/>
    <property type="match status" value="1"/>
</dbReference>
<dbReference type="InterPro" id="IPR003594">
    <property type="entry name" value="HATPase_dom"/>
</dbReference>
<dbReference type="InterPro" id="IPR036890">
    <property type="entry name" value="HATPase_C_sf"/>
</dbReference>
<keyword evidence="5" id="KW-1185">Reference proteome</keyword>
<gene>
    <name evidence="4" type="ORF">GRAN_1466</name>
</gene>
<keyword evidence="1" id="KW-0812">Transmembrane</keyword>
<dbReference type="EMBL" id="RDSM01000001">
    <property type="protein sequence ID" value="RXH58156.1"/>
    <property type="molecule type" value="Genomic_DNA"/>
</dbReference>
<dbReference type="RefSeq" id="WP_128912198.1">
    <property type="nucleotide sequence ID" value="NZ_RDSM01000001.1"/>
</dbReference>
<evidence type="ECO:0000259" key="2">
    <source>
        <dbReference type="Pfam" id="PF02518"/>
    </source>
</evidence>
<feature type="domain" description="Signal transduction histidine kinase internal region" evidence="3">
    <location>
        <begin position="196"/>
        <end position="275"/>
    </location>
</feature>
<dbReference type="InterPro" id="IPR010559">
    <property type="entry name" value="Sig_transdc_His_kin_internal"/>
</dbReference>
<feature type="transmembrane region" description="Helical" evidence="1">
    <location>
        <begin position="156"/>
        <end position="180"/>
    </location>
</feature>
<dbReference type="GO" id="GO:0000155">
    <property type="term" value="F:phosphorelay sensor kinase activity"/>
    <property type="evidence" value="ECO:0007669"/>
    <property type="project" value="InterPro"/>
</dbReference>
<keyword evidence="1" id="KW-0472">Membrane</keyword>
<protein>
    <submittedName>
        <fullName evidence="4">Sensor histidine kinase</fullName>
    </submittedName>
</protein>
<feature type="transmembrane region" description="Helical" evidence="1">
    <location>
        <begin position="88"/>
        <end position="104"/>
    </location>
</feature>
<comment type="caution">
    <text evidence="4">The sequence shown here is derived from an EMBL/GenBank/DDBJ whole genome shotgun (WGS) entry which is preliminary data.</text>
</comment>
<keyword evidence="1" id="KW-1133">Transmembrane helix</keyword>
<evidence type="ECO:0000313" key="4">
    <source>
        <dbReference type="EMBL" id="RXH58156.1"/>
    </source>
</evidence>
<dbReference type="Pfam" id="PF02518">
    <property type="entry name" value="HATPase_c"/>
    <property type="match status" value="1"/>
</dbReference>
<feature type="transmembrane region" description="Helical" evidence="1">
    <location>
        <begin position="116"/>
        <end position="136"/>
    </location>
</feature>